<dbReference type="AlphaFoldDB" id="A0A4C1XBQ4"/>
<evidence type="ECO:0000256" key="1">
    <source>
        <dbReference type="SAM" id="MobiDB-lite"/>
    </source>
</evidence>
<proteinExistence type="predicted"/>
<accession>A0A4C1XBQ4</accession>
<gene>
    <name evidence="2" type="ORF">EVAR_30068_1</name>
</gene>
<keyword evidence="3" id="KW-1185">Reference proteome</keyword>
<evidence type="ECO:0000313" key="3">
    <source>
        <dbReference type="Proteomes" id="UP000299102"/>
    </source>
</evidence>
<dbReference type="Proteomes" id="UP000299102">
    <property type="component" value="Unassembled WGS sequence"/>
</dbReference>
<feature type="region of interest" description="Disordered" evidence="1">
    <location>
        <begin position="64"/>
        <end position="106"/>
    </location>
</feature>
<evidence type="ECO:0000313" key="2">
    <source>
        <dbReference type="EMBL" id="GBP59799.1"/>
    </source>
</evidence>
<dbReference type="EMBL" id="BGZK01000771">
    <property type="protein sequence ID" value="GBP59799.1"/>
    <property type="molecule type" value="Genomic_DNA"/>
</dbReference>
<organism evidence="2 3">
    <name type="scientific">Eumeta variegata</name>
    <name type="common">Bagworm moth</name>
    <name type="synonym">Eumeta japonica</name>
    <dbReference type="NCBI Taxonomy" id="151549"/>
    <lineage>
        <taxon>Eukaryota</taxon>
        <taxon>Metazoa</taxon>
        <taxon>Ecdysozoa</taxon>
        <taxon>Arthropoda</taxon>
        <taxon>Hexapoda</taxon>
        <taxon>Insecta</taxon>
        <taxon>Pterygota</taxon>
        <taxon>Neoptera</taxon>
        <taxon>Endopterygota</taxon>
        <taxon>Lepidoptera</taxon>
        <taxon>Glossata</taxon>
        <taxon>Ditrysia</taxon>
        <taxon>Tineoidea</taxon>
        <taxon>Psychidae</taxon>
        <taxon>Oiketicinae</taxon>
        <taxon>Eumeta</taxon>
    </lineage>
</organism>
<protein>
    <submittedName>
        <fullName evidence="2">Uncharacterized protein</fullName>
    </submittedName>
</protein>
<comment type="caution">
    <text evidence="2">The sequence shown here is derived from an EMBL/GenBank/DDBJ whole genome shotgun (WGS) entry which is preliminary data.</text>
</comment>
<sequence>MYKDDGKVIPIANIPEALVIVPCLQLEFNHPRIHHSAIPSFRAVGFLAPCFWILPQFIAEMSAHDPRRQSGPGPRLPVNEYQTRAPPAAPCRRHRPDLGALSDNRA</sequence>
<name>A0A4C1XBQ4_EUMVA</name>
<reference evidence="2 3" key="1">
    <citation type="journal article" date="2019" name="Commun. Biol.">
        <title>The bagworm genome reveals a unique fibroin gene that provides high tensile strength.</title>
        <authorList>
            <person name="Kono N."/>
            <person name="Nakamura H."/>
            <person name="Ohtoshi R."/>
            <person name="Tomita M."/>
            <person name="Numata K."/>
            <person name="Arakawa K."/>
        </authorList>
    </citation>
    <scope>NUCLEOTIDE SEQUENCE [LARGE SCALE GENOMIC DNA]</scope>
</reference>